<dbReference type="PANTHER" id="PTHR18895:SF74">
    <property type="entry name" value="MTRF1L RELEASE FACTOR GLUTAMINE METHYLTRANSFERASE"/>
    <property type="match status" value="1"/>
</dbReference>
<evidence type="ECO:0000259" key="1">
    <source>
        <dbReference type="Pfam" id="PF05175"/>
    </source>
</evidence>
<dbReference type="GO" id="GO:0008168">
    <property type="term" value="F:methyltransferase activity"/>
    <property type="evidence" value="ECO:0007669"/>
    <property type="project" value="UniProtKB-KW"/>
</dbReference>
<dbReference type="SUPFAM" id="SSF53335">
    <property type="entry name" value="S-adenosyl-L-methionine-dependent methyltransferases"/>
    <property type="match status" value="1"/>
</dbReference>
<dbReference type="InterPro" id="IPR050320">
    <property type="entry name" value="N5-glutamine_MTase"/>
</dbReference>
<dbReference type="PANTHER" id="PTHR18895">
    <property type="entry name" value="HEMK METHYLTRANSFERASE"/>
    <property type="match status" value="1"/>
</dbReference>
<dbReference type="CDD" id="cd02440">
    <property type="entry name" value="AdoMet_MTases"/>
    <property type="match status" value="1"/>
</dbReference>
<dbReference type="Gene3D" id="3.40.50.150">
    <property type="entry name" value="Vaccinia Virus protein VP39"/>
    <property type="match status" value="1"/>
</dbReference>
<dbReference type="Proteomes" id="UP001500689">
    <property type="component" value="Unassembled WGS sequence"/>
</dbReference>
<protein>
    <submittedName>
        <fullName evidence="2">Class I SAM-dependent methyltransferase</fullName>
    </submittedName>
</protein>
<organism evidence="2 3">
    <name type="scientific">Amycolatopsis ultiminotia</name>
    <dbReference type="NCBI Taxonomy" id="543629"/>
    <lineage>
        <taxon>Bacteria</taxon>
        <taxon>Bacillati</taxon>
        <taxon>Actinomycetota</taxon>
        <taxon>Actinomycetes</taxon>
        <taxon>Pseudonocardiales</taxon>
        <taxon>Pseudonocardiaceae</taxon>
        <taxon>Amycolatopsis</taxon>
    </lineage>
</organism>
<dbReference type="InterPro" id="IPR002052">
    <property type="entry name" value="DNA_methylase_N6_adenine_CS"/>
</dbReference>
<dbReference type="EMBL" id="BAAAZN010000010">
    <property type="protein sequence ID" value="GAA3558017.1"/>
    <property type="molecule type" value="Genomic_DNA"/>
</dbReference>
<dbReference type="InterPro" id="IPR007848">
    <property type="entry name" value="Small_mtfrase_dom"/>
</dbReference>
<keyword evidence="2" id="KW-0489">Methyltransferase</keyword>
<evidence type="ECO:0000313" key="3">
    <source>
        <dbReference type="Proteomes" id="UP001500689"/>
    </source>
</evidence>
<dbReference type="PROSITE" id="PS00092">
    <property type="entry name" value="N6_MTASE"/>
    <property type="match status" value="1"/>
</dbReference>
<gene>
    <name evidence="2" type="ORF">GCM10022222_46990</name>
</gene>
<feature type="domain" description="Methyltransferase small" evidence="1">
    <location>
        <begin position="160"/>
        <end position="302"/>
    </location>
</feature>
<keyword evidence="2" id="KW-0808">Transferase</keyword>
<keyword evidence="3" id="KW-1185">Reference proteome</keyword>
<accession>A0ABP6WZE9</accession>
<dbReference type="InterPro" id="IPR029063">
    <property type="entry name" value="SAM-dependent_MTases_sf"/>
</dbReference>
<dbReference type="Pfam" id="PF05175">
    <property type="entry name" value="MTS"/>
    <property type="match status" value="1"/>
</dbReference>
<name>A0ABP6WZE9_9PSEU</name>
<proteinExistence type="predicted"/>
<dbReference type="RefSeq" id="WP_344863275.1">
    <property type="nucleotide sequence ID" value="NZ_BAAAZN010000010.1"/>
</dbReference>
<evidence type="ECO:0000313" key="2">
    <source>
        <dbReference type="EMBL" id="GAA3558017.1"/>
    </source>
</evidence>
<reference evidence="3" key="1">
    <citation type="journal article" date="2019" name="Int. J. Syst. Evol. Microbiol.">
        <title>The Global Catalogue of Microorganisms (GCM) 10K type strain sequencing project: providing services to taxonomists for standard genome sequencing and annotation.</title>
        <authorList>
            <consortium name="The Broad Institute Genomics Platform"/>
            <consortium name="The Broad Institute Genome Sequencing Center for Infectious Disease"/>
            <person name="Wu L."/>
            <person name="Ma J."/>
        </authorList>
    </citation>
    <scope>NUCLEOTIDE SEQUENCE [LARGE SCALE GENOMIC DNA]</scope>
    <source>
        <strain evidence="3">JCM 16898</strain>
    </source>
</reference>
<comment type="caution">
    <text evidence="2">The sequence shown here is derived from an EMBL/GenBank/DDBJ whole genome shotgun (WGS) entry which is preliminary data.</text>
</comment>
<dbReference type="GO" id="GO:0032259">
    <property type="term" value="P:methylation"/>
    <property type="evidence" value="ECO:0007669"/>
    <property type="project" value="UniProtKB-KW"/>
</dbReference>
<sequence>MSTITWTENEAFCTARWHSENASAAPAHLVVADDRITANAAHRLARSGTGLLWRGDFHNGRQLLRAMARRMRPSAGERAAGTERPGRGARAELLGKLVVLLEPDHALHLRRAPDVRAACDHAYGPATGPTVVSLPELLGVLGAYQWHLTGIEIPALHARIHPDYGVFAPTRGDYVDLVARAPLPAGAALAFDLGTGTGVLAAVLARQGVRVVATDVNPRAVRCALANLTRLGLADRVRTVETGRWPDGRADLVVCNPPWLPGRPASAVELGVYDAGSGMLHQFLDGLAEHLTPGGEGWLVLSDLAERRGLRTRGELLARIGAAGLRVAGRDDLEPRPGRGADQVTSLWRLCR</sequence>